<gene>
    <name evidence="9" type="ORF">DKW60_13065</name>
</gene>
<evidence type="ECO:0000256" key="2">
    <source>
        <dbReference type="ARBA" id="ARBA00022649"/>
    </source>
</evidence>
<evidence type="ECO:0000256" key="4">
    <source>
        <dbReference type="ARBA" id="ARBA00022723"/>
    </source>
</evidence>
<keyword evidence="10" id="KW-1185">Reference proteome</keyword>
<evidence type="ECO:0000256" key="1">
    <source>
        <dbReference type="ARBA" id="ARBA00001946"/>
    </source>
</evidence>
<dbReference type="AlphaFoldDB" id="A0A317CGE6"/>
<dbReference type="InterPro" id="IPR029060">
    <property type="entry name" value="PIN-like_dom_sf"/>
</dbReference>
<keyword evidence="2" id="KW-1277">Toxin-antitoxin system</keyword>
<evidence type="ECO:0000256" key="5">
    <source>
        <dbReference type="ARBA" id="ARBA00022801"/>
    </source>
</evidence>
<comment type="cofactor">
    <cofactor evidence="1">
        <name>Mg(2+)</name>
        <dbReference type="ChEBI" id="CHEBI:18420"/>
    </cofactor>
</comment>
<evidence type="ECO:0000256" key="6">
    <source>
        <dbReference type="ARBA" id="ARBA00022842"/>
    </source>
</evidence>
<comment type="similarity">
    <text evidence="7">Belongs to the PINc/VapC protein family.</text>
</comment>
<dbReference type="EMBL" id="QGKM01000037">
    <property type="protein sequence ID" value="PWQ96503.1"/>
    <property type="molecule type" value="Genomic_DNA"/>
</dbReference>
<protein>
    <submittedName>
        <fullName evidence="9">VapC toxin family PIN domain ribonuclease</fullName>
    </submittedName>
</protein>
<comment type="caution">
    <text evidence="9">The sequence shown here is derived from an EMBL/GenBank/DDBJ whole genome shotgun (WGS) entry which is preliminary data.</text>
</comment>
<reference evidence="9 10" key="1">
    <citation type="submission" date="2018-05" db="EMBL/GenBank/DDBJ databases">
        <title>Leucothrix arctica sp. nov., isolated from Arctic seawater.</title>
        <authorList>
            <person name="Choi A."/>
            <person name="Baek K."/>
        </authorList>
    </citation>
    <scope>NUCLEOTIDE SEQUENCE [LARGE SCALE GENOMIC DNA]</scope>
    <source>
        <strain evidence="9 10">JCM 18388</strain>
    </source>
</reference>
<dbReference type="InterPro" id="IPR002716">
    <property type="entry name" value="PIN_dom"/>
</dbReference>
<accession>A0A317CGE6</accession>
<dbReference type="Pfam" id="PF01850">
    <property type="entry name" value="PIN"/>
    <property type="match status" value="1"/>
</dbReference>
<name>A0A317CGE6_9GAMM</name>
<evidence type="ECO:0000313" key="9">
    <source>
        <dbReference type="EMBL" id="PWQ96503.1"/>
    </source>
</evidence>
<organism evidence="9 10">
    <name type="scientific">Leucothrix pacifica</name>
    <dbReference type="NCBI Taxonomy" id="1247513"/>
    <lineage>
        <taxon>Bacteria</taxon>
        <taxon>Pseudomonadati</taxon>
        <taxon>Pseudomonadota</taxon>
        <taxon>Gammaproteobacteria</taxon>
        <taxon>Thiotrichales</taxon>
        <taxon>Thiotrichaceae</taxon>
        <taxon>Leucothrix</taxon>
    </lineage>
</organism>
<dbReference type="GO" id="GO:0016787">
    <property type="term" value="F:hydrolase activity"/>
    <property type="evidence" value="ECO:0007669"/>
    <property type="project" value="UniProtKB-KW"/>
</dbReference>
<dbReference type="OrthoDB" id="9796690at2"/>
<dbReference type="InterPro" id="IPR050556">
    <property type="entry name" value="Type_II_TA_system_RNase"/>
</dbReference>
<dbReference type="GO" id="GO:0004518">
    <property type="term" value="F:nuclease activity"/>
    <property type="evidence" value="ECO:0007669"/>
    <property type="project" value="UniProtKB-KW"/>
</dbReference>
<dbReference type="Gene3D" id="3.40.50.1010">
    <property type="entry name" value="5'-nuclease"/>
    <property type="match status" value="1"/>
</dbReference>
<dbReference type="GO" id="GO:0046872">
    <property type="term" value="F:metal ion binding"/>
    <property type="evidence" value="ECO:0007669"/>
    <property type="project" value="UniProtKB-KW"/>
</dbReference>
<feature type="domain" description="PIN" evidence="8">
    <location>
        <begin position="1"/>
        <end position="121"/>
    </location>
</feature>
<dbReference type="PANTHER" id="PTHR33653:SF1">
    <property type="entry name" value="RIBONUCLEASE VAPC2"/>
    <property type="match status" value="1"/>
</dbReference>
<dbReference type="PANTHER" id="PTHR33653">
    <property type="entry name" value="RIBONUCLEASE VAPC2"/>
    <property type="match status" value="1"/>
</dbReference>
<keyword evidence="6" id="KW-0460">Magnesium</keyword>
<dbReference type="Proteomes" id="UP000245539">
    <property type="component" value="Unassembled WGS sequence"/>
</dbReference>
<evidence type="ECO:0000256" key="3">
    <source>
        <dbReference type="ARBA" id="ARBA00022722"/>
    </source>
</evidence>
<evidence type="ECO:0000313" key="10">
    <source>
        <dbReference type="Proteomes" id="UP000245539"/>
    </source>
</evidence>
<sequence length="129" mass="14304">MLDTNTISFLLRDKSPTIKKKLQQVSMGSVCISAITEAELLRGLKKKPEATKLSKLVNEFLRRVSVLPWDSEAAAAYAVFRTMCESEGKSLGNMDMLIASHAIAINAVLVSNDKAFFKIDHLLSVEDWC</sequence>
<evidence type="ECO:0000259" key="8">
    <source>
        <dbReference type="Pfam" id="PF01850"/>
    </source>
</evidence>
<dbReference type="CDD" id="cd18740">
    <property type="entry name" value="PIN_VapC4-5_FitB-like"/>
    <property type="match status" value="1"/>
</dbReference>
<keyword evidence="5" id="KW-0378">Hydrolase</keyword>
<dbReference type="SUPFAM" id="SSF88723">
    <property type="entry name" value="PIN domain-like"/>
    <property type="match status" value="1"/>
</dbReference>
<evidence type="ECO:0000256" key="7">
    <source>
        <dbReference type="ARBA" id="ARBA00038093"/>
    </source>
</evidence>
<keyword evidence="4" id="KW-0479">Metal-binding</keyword>
<proteinExistence type="inferred from homology"/>
<keyword evidence="3" id="KW-0540">Nuclease</keyword>